<dbReference type="Proteomes" id="UP000030764">
    <property type="component" value="Unassembled WGS sequence"/>
</dbReference>
<sequence length="360" mass="41161">MSAQFSEWVNKQTDMGNCNNGVVQAICHGKKAICLSIRDLDRKVPDEQNGSTSLHGSLVEKVGLQQDREEGSLARSQSMQERCADMRTLPAPDSFLPRTISYFFLIRSLIINGCQFPNGKVSVDLGGLTNLKRLHMERCGITEFEENFCKSLPRSIRAINLSGNRLTRFPAFICNLPLRSLTISDNPITWITHQYPAFVQHLRVLYMERLRVKSLPHWTLNLCLSMASFRETPFSLPANFQMLRKPAQATNVKRLEELCFLKLLKAIEDPMKIPSKLKYHYYVCCKCRQIVFESNAIAIHLWVPIRAIARRWKMGDGFPMKDQIACHAVFCSMDCSLAYRDALKKCYGSIYHDPRGYAIV</sequence>
<dbReference type="InterPro" id="IPR032675">
    <property type="entry name" value="LRR_dom_sf"/>
</dbReference>
<dbReference type="EMBL" id="KL367484">
    <property type="protein sequence ID" value="KFD70957.1"/>
    <property type="molecule type" value="Genomic_DNA"/>
</dbReference>
<dbReference type="Gene3D" id="3.80.10.10">
    <property type="entry name" value="Ribonuclease Inhibitor"/>
    <property type="match status" value="1"/>
</dbReference>
<protein>
    <recommendedName>
        <fullName evidence="6">Leucine Rich repeat-containing domain protein</fullName>
    </recommendedName>
</protein>
<dbReference type="PANTHER" id="PTHR48051:SF1">
    <property type="entry name" value="RAS SUPPRESSOR PROTEIN 1"/>
    <property type="match status" value="1"/>
</dbReference>
<dbReference type="InterPro" id="IPR050216">
    <property type="entry name" value="LRR_domain-containing"/>
</dbReference>
<reference evidence="4 5" key="1">
    <citation type="journal article" date="2014" name="Nat. Genet.">
        <title>Genome and transcriptome of the porcine whipworm Trichuris suis.</title>
        <authorList>
            <person name="Jex A.R."/>
            <person name="Nejsum P."/>
            <person name="Schwarz E.M."/>
            <person name="Hu L."/>
            <person name="Young N.D."/>
            <person name="Hall R.S."/>
            <person name="Korhonen P.K."/>
            <person name="Liao S."/>
            <person name="Thamsborg S."/>
            <person name="Xia J."/>
            <person name="Xu P."/>
            <person name="Wang S."/>
            <person name="Scheerlinck J.P."/>
            <person name="Hofmann A."/>
            <person name="Sternberg P.W."/>
            <person name="Wang J."/>
            <person name="Gasser R.B."/>
        </authorList>
    </citation>
    <scope>NUCLEOTIDE SEQUENCE [LARGE SCALE GENOMIC DNA]</scope>
    <source>
        <strain evidence="4">DCEP-RM93F</strain>
        <strain evidence="3">DCEP-RM93M</strain>
    </source>
</reference>
<dbReference type="Proteomes" id="UP000030758">
    <property type="component" value="Unassembled WGS sequence"/>
</dbReference>
<keyword evidence="1" id="KW-0433">Leucine-rich repeat</keyword>
<evidence type="ECO:0000313" key="4">
    <source>
        <dbReference type="EMBL" id="KFD70957.1"/>
    </source>
</evidence>
<dbReference type="InterPro" id="IPR001611">
    <property type="entry name" value="Leu-rich_rpt"/>
</dbReference>
<dbReference type="AlphaFoldDB" id="A0A085NNB1"/>
<dbReference type="PANTHER" id="PTHR48051">
    <property type="match status" value="1"/>
</dbReference>
<organism evidence="4">
    <name type="scientific">Trichuris suis</name>
    <name type="common">pig whipworm</name>
    <dbReference type="NCBI Taxonomy" id="68888"/>
    <lineage>
        <taxon>Eukaryota</taxon>
        <taxon>Metazoa</taxon>
        <taxon>Ecdysozoa</taxon>
        <taxon>Nematoda</taxon>
        <taxon>Enoplea</taxon>
        <taxon>Dorylaimia</taxon>
        <taxon>Trichinellida</taxon>
        <taxon>Trichuridae</taxon>
        <taxon>Trichuris</taxon>
    </lineage>
</organism>
<dbReference type="GO" id="GO:0005737">
    <property type="term" value="C:cytoplasm"/>
    <property type="evidence" value="ECO:0007669"/>
    <property type="project" value="TreeGrafter"/>
</dbReference>
<evidence type="ECO:0000256" key="2">
    <source>
        <dbReference type="ARBA" id="ARBA00022737"/>
    </source>
</evidence>
<keyword evidence="2" id="KW-0677">Repeat</keyword>
<dbReference type="EMBL" id="KL363193">
    <property type="protein sequence ID" value="KFD56428.1"/>
    <property type="molecule type" value="Genomic_DNA"/>
</dbReference>
<evidence type="ECO:0008006" key="6">
    <source>
        <dbReference type="Google" id="ProtNLM"/>
    </source>
</evidence>
<name>A0A085NNB1_9BILA</name>
<gene>
    <name evidence="3" type="ORF">M513_02532</name>
    <name evidence="4" type="ORF">M514_02532</name>
</gene>
<dbReference type="SUPFAM" id="SSF52058">
    <property type="entry name" value="L domain-like"/>
    <property type="match status" value="1"/>
</dbReference>
<evidence type="ECO:0000256" key="1">
    <source>
        <dbReference type="ARBA" id="ARBA00022614"/>
    </source>
</evidence>
<dbReference type="Pfam" id="PF00560">
    <property type="entry name" value="LRR_1"/>
    <property type="match status" value="1"/>
</dbReference>
<accession>A0A085NNB1</accession>
<proteinExistence type="predicted"/>
<evidence type="ECO:0000313" key="3">
    <source>
        <dbReference type="EMBL" id="KFD56428.1"/>
    </source>
</evidence>
<keyword evidence="5" id="KW-1185">Reference proteome</keyword>
<evidence type="ECO:0000313" key="5">
    <source>
        <dbReference type="Proteomes" id="UP000030764"/>
    </source>
</evidence>